<evidence type="ECO:0000313" key="3">
    <source>
        <dbReference type="EMBL" id="EST06114.1"/>
    </source>
</evidence>
<sequence length="170" mass="17909">MVSFISSQDQNHASPVRALSFLPSLLLVGSDDRTITIHDVKTILSPEQSSYLQPNAEGRIGATVASLTGHKGWVFDIAAPALSTDVFASVAADKSTKFWDLTSATKNTPVWNGGEAQMVRAFAFQPPTATGSQTGGAAVEAGQGMTSSMTRFVTASEDGKLRWYRGAGLG</sequence>
<keyword evidence="4" id="KW-1185">Reference proteome</keyword>
<name>V5EVB0_KALBG</name>
<gene>
    <name evidence="3" type="ORF">PSEUBRA_SCAF3g03616</name>
</gene>
<keyword evidence="2" id="KW-0677">Repeat</keyword>
<dbReference type="STRING" id="1365824.V5EVB0"/>
<dbReference type="Pfam" id="PF00400">
    <property type="entry name" value="WD40"/>
    <property type="match status" value="2"/>
</dbReference>
<dbReference type="InterPro" id="IPR036322">
    <property type="entry name" value="WD40_repeat_dom_sf"/>
</dbReference>
<evidence type="ECO:0000256" key="2">
    <source>
        <dbReference type="ARBA" id="ARBA00022737"/>
    </source>
</evidence>
<dbReference type="HOGENOM" id="CLU_1571315_0_0_1"/>
<dbReference type="AlphaFoldDB" id="V5EVB0"/>
<dbReference type="Gene3D" id="2.130.10.10">
    <property type="entry name" value="YVTN repeat-like/Quinoprotein amine dehydrogenase"/>
    <property type="match status" value="1"/>
</dbReference>
<protein>
    <submittedName>
        <fullName evidence="3">Uncharacterized protein</fullName>
    </submittedName>
</protein>
<proteinExistence type="predicted"/>
<dbReference type="PANTHER" id="PTHR44090:SF1">
    <property type="entry name" value="SUPERKILLER COMPLEX PROTEIN 8"/>
    <property type="match status" value="1"/>
</dbReference>
<accession>V5EVB0</accession>
<dbReference type="InterPro" id="IPR001680">
    <property type="entry name" value="WD40_rpt"/>
</dbReference>
<keyword evidence="1" id="KW-0853">WD repeat</keyword>
<evidence type="ECO:0000313" key="4">
    <source>
        <dbReference type="Proteomes" id="UP000019377"/>
    </source>
</evidence>
<dbReference type="eggNOG" id="KOG4155">
    <property type="taxonomic scope" value="Eukaryota"/>
</dbReference>
<organism evidence="3 4">
    <name type="scientific">Kalmanozyma brasiliensis (strain GHG001)</name>
    <name type="common">Yeast</name>
    <name type="synonym">Pseudozyma brasiliensis</name>
    <dbReference type="NCBI Taxonomy" id="1365824"/>
    <lineage>
        <taxon>Eukaryota</taxon>
        <taxon>Fungi</taxon>
        <taxon>Dikarya</taxon>
        <taxon>Basidiomycota</taxon>
        <taxon>Ustilaginomycotina</taxon>
        <taxon>Ustilaginomycetes</taxon>
        <taxon>Ustilaginales</taxon>
        <taxon>Ustilaginaceae</taxon>
        <taxon>Kalmanozyma</taxon>
    </lineage>
</organism>
<dbReference type="PANTHER" id="PTHR44090">
    <property type="entry name" value="WD REPEAT-CONTAINING PROTEIN 61"/>
    <property type="match status" value="1"/>
</dbReference>
<dbReference type="SMART" id="SM00320">
    <property type="entry name" value="WD40"/>
    <property type="match status" value="3"/>
</dbReference>
<dbReference type="InterPro" id="IPR051510">
    <property type="entry name" value="SKI8"/>
</dbReference>
<dbReference type="OrthoDB" id="538223at2759"/>
<reference evidence="4" key="1">
    <citation type="journal article" date="2013" name="Genome Announc.">
        <title>Draft genome sequence of Pseudozyma brasiliensis sp. nov. strain GHG001, a high producer of endo-1,4-xylanase isolated from an insect pest of sugarcane.</title>
        <authorList>
            <person name="Oliveira J.V.D.C."/>
            <person name="dos Santos R.A.C."/>
            <person name="Borges T.A."/>
            <person name="Riano-Pachon D.M."/>
            <person name="Goldman G.H."/>
        </authorList>
    </citation>
    <scope>NUCLEOTIDE SEQUENCE [LARGE SCALE GENOMIC DNA]</scope>
    <source>
        <strain evidence="4">GHG001</strain>
    </source>
</reference>
<dbReference type="SUPFAM" id="SSF50978">
    <property type="entry name" value="WD40 repeat-like"/>
    <property type="match status" value="1"/>
</dbReference>
<dbReference type="GO" id="GO:0032991">
    <property type="term" value="C:protein-containing complex"/>
    <property type="evidence" value="ECO:0007669"/>
    <property type="project" value="UniProtKB-ARBA"/>
</dbReference>
<evidence type="ECO:0000256" key="1">
    <source>
        <dbReference type="ARBA" id="ARBA00022574"/>
    </source>
</evidence>
<dbReference type="GO" id="GO:0005634">
    <property type="term" value="C:nucleus"/>
    <property type="evidence" value="ECO:0007669"/>
    <property type="project" value="TreeGrafter"/>
</dbReference>
<dbReference type="Proteomes" id="UP000019377">
    <property type="component" value="Unassembled WGS sequence"/>
</dbReference>
<dbReference type="EMBL" id="KI545873">
    <property type="protein sequence ID" value="EST06114.1"/>
    <property type="molecule type" value="Genomic_DNA"/>
</dbReference>
<dbReference type="InterPro" id="IPR015943">
    <property type="entry name" value="WD40/YVTN_repeat-like_dom_sf"/>
</dbReference>